<dbReference type="EMBL" id="PYKK01000735">
    <property type="protein sequence ID" value="TGD41571.1"/>
    <property type="molecule type" value="Genomic_DNA"/>
</dbReference>
<dbReference type="SUPFAM" id="SSF53706">
    <property type="entry name" value="Formate dehydrogenase/DMSO reductase, domains 1-3"/>
    <property type="match status" value="1"/>
</dbReference>
<evidence type="ECO:0000256" key="2">
    <source>
        <dbReference type="ARBA" id="ARBA00022723"/>
    </source>
</evidence>
<gene>
    <name evidence="6" type="ORF">C9F10_10180</name>
</gene>
<dbReference type="Gene3D" id="2.20.25.90">
    <property type="entry name" value="ADC-like domains"/>
    <property type="match status" value="1"/>
</dbReference>
<evidence type="ECO:0000256" key="1">
    <source>
        <dbReference type="ARBA" id="ARBA00022485"/>
    </source>
</evidence>
<name>A0A659SFJ8_SALET</name>
<dbReference type="InterPro" id="IPR050123">
    <property type="entry name" value="Prok_molybdopt-oxidoreductase"/>
</dbReference>
<evidence type="ECO:0000256" key="3">
    <source>
        <dbReference type="ARBA" id="ARBA00023004"/>
    </source>
</evidence>
<proteinExistence type="predicted"/>
<dbReference type="PANTHER" id="PTHR43105">
    <property type="entry name" value="RESPIRATORY NITRATE REDUCTASE"/>
    <property type="match status" value="1"/>
</dbReference>
<dbReference type="PANTHER" id="PTHR43105:SF2">
    <property type="entry name" value="RESPIRATORY NITRATE REDUCTASE 2 ALPHA CHAIN"/>
    <property type="match status" value="1"/>
</dbReference>
<dbReference type="GO" id="GO:0046872">
    <property type="term" value="F:metal ion binding"/>
    <property type="evidence" value="ECO:0007669"/>
    <property type="project" value="UniProtKB-KW"/>
</dbReference>
<keyword evidence="2" id="KW-0479">Metal-binding</keyword>
<sequence length="194" mass="22784">MSKLLDRFRYFKQKGDTFADGHGQVMHTNRDWEDSYRQRWQFDKIVRSTHGVNSTGSCSWKIYVKNGLVTWETQQTDYPRTRPDLPNHEPRGCPRGASYSWYLYSANRLKYPLVRKRLIELWREALSRHSDPVLAWESIMNDLQKCQSYKQVRGHGGFIRSNWKELNQLIAAANVWTIKTYGPDRVAGFSPIPA</sequence>
<feature type="non-terminal residue" evidence="6">
    <location>
        <position position="194"/>
    </location>
</feature>
<keyword evidence="3" id="KW-0408">Iron</keyword>
<dbReference type="GO" id="GO:0016020">
    <property type="term" value="C:membrane"/>
    <property type="evidence" value="ECO:0007669"/>
    <property type="project" value="TreeGrafter"/>
</dbReference>
<accession>A0A659SFJ8</accession>
<dbReference type="Pfam" id="PF14710">
    <property type="entry name" value="Nitr_red_alph_N"/>
    <property type="match status" value="1"/>
</dbReference>
<dbReference type="GO" id="GO:0016491">
    <property type="term" value="F:oxidoreductase activity"/>
    <property type="evidence" value="ECO:0007669"/>
    <property type="project" value="InterPro"/>
</dbReference>
<organism evidence="6 7">
    <name type="scientific">Salmonella enterica subsp. enterica serovar Poona</name>
    <dbReference type="NCBI Taxonomy" id="436295"/>
    <lineage>
        <taxon>Bacteria</taxon>
        <taxon>Pseudomonadati</taxon>
        <taxon>Pseudomonadota</taxon>
        <taxon>Gammaproteobacteria</taxon>
        <taxon>Enterobacterales</taxon>
        <taxon>Enterobacteriaceae</taxon>
        <taxon>Salmonella</taxon>
    </lineage>
</organism>
<comment type="caution">
    <text evidence="6">The sequence shown here is derived from an EMBL/GenBank/DDBJ whole genome shotgun (WGS) entry which is preliminary data.</text>
</comment>
<dbReference type="SMART" id="SM00926">
    <property type="entry name" value="Molybdop_Fe4S4"/>
    <property type="match status" value="1"/>
</dbReference>
<dbReference type="InterPro" id="IPR028189">
    <property type="entry name" value="Nitr_red_alph_N"/>
</dbReference>
<dbReference type="GO" id="GO:0051539">
    <property type="term" value="F:4 iron, 4 sulfur cluster binding"/>
    <property type="evidence" value="ECO:0007669"/>
    <property type="project" value="UniProtKB-KW"/>
</dbReference>
<feature type="domain" description="4Fe-4S Mo/W bis-MGD-type" evidence="5">
    <location>
        <begin position="43"/>
        <end position="107"/>
    </location>
</feature>
<keyword evidence="4" id="KW-0411">Iron-sulfur</keyword>
<dbReference type="Proteomes" id="UP000297989">
    <property type="component" value="Unassembled WGS sequence"/>
</dbReference>
<dbReference type="Gene3D" id="3.40.50.740">
    <property type="match status" value="1"/>
</dbReference>
<dbReference type="FunFam" id="4.10.1200.10:FF:000001">
    <property type="entry name" value="Respiratory nitrate reductase subunit alpha"/>
    <property type="match status" value="1"/>
</dbReference>
<dbReference type="InterPro" id="IPR044906">
    <property type="entry name" value="Nitr_red_alph_N_sf"/>
</dbReference>
<evidence type="ECO:0000256" key="4">
    <source>
        <dbReference type="ARBA" id="ARBA00023014"/>
    </source>
</evidence>
<dbReference type="InterPro" id="IPR006963">
    <property type="entry name" value="Mopterin_OxRdtase_4Fe-4S_dom"/>
</dbReference>
<evidence type="ECO:0000259" key="5">
    <source>
        <dbReference type="PROSITE" id="PS51669"/>
    </source>
</evidence>
<dbReference type="Gene3D" id="4.10.1200.10">
    <property type="entry name" value="nitrate reductase tail"/>
    <property type="match status" value="1"/>
</dbReference>
<protein>
    <submittedName>
        <fullName evidence="6">Nitrate reductase subunit alpha</fullName>
    </submittedName>
</protein>
<dbReference type="PROSITE" id="PS51669">
    <property type="entry name" value="4FE4S_MOW_BIS_MGD"/>
    <property type="match status" value="1"/>
</dbReference>
<evidence type="ECO:0000313" key="7">
    <source>
        <dbReference type="Proteomes" id="UP000297989"/>
    </source>
</evidence>
<evidence type="ECO:0000313" key="6">
    <source>
        <dbReference type="EMBL" id="TGD41571.1"/>
    </source>
</evidence>
<reference evidence="6 7" key="1">
    <citation type="submission" date="2018-03" db="EMBL/GenBank/DDBJ databases">
        <title>Non-Typhoidal Salmonella genome sequencing and assembly.</title>
        <authorList>
            <person name="Matchawe C."/>
        </authorList>
    </citation>
    <scope>NUCLEOTIDE SEQUENCE [LARGE SCALE GENOMIC DNA]</scope>
    <source>
        <strain evidence="6 7">8EV</strain>
    </source>
</reference>
<dbReference type="AlphaFoldDB" id="A0A659SFJ8"/>
<keyword evidence="1" id="KW-0004">4Fe-4S</keyword>